<evidence type="ECO:0000313" key="3">
    <source>
        <dbReference type="Proteomes" id="UP000501076"/>
    </source>
</evidence>
<keyword evidence="2" id="KW-0614">Plasmid</keyword>
<gene>
    <name evidence="2" type="ORF">FDZ14_32990</name>
</gene>
<proteinExistence type="predicted"/>
<sequence>MKELLEEAEKVDFEPLDKESLVSMLYFSEEFYSSGKEFLKVFAHVLTYFFTTLLFAIFCCFHAQYIEKIPLAFAISVKVGIVVYAIYLLRRGIRMYQKHEVFLRILFQYIIKAKIIMNKKDKTKESSLLK</sequence>
<name>A0A6M6E6Z1_PRIMG</name>
<keyword evidence="1" id="KW-1133">Transmembrane helix</keyword>
<protein>
    <submittedName>
        <fullName evidence="2">Uncharacterized protein</fullName>
    </submittedName>
</protein>
<feature type="transmembrane region" description="Helical" evidence="1">
    <location>
        <begin position="41"/>
        <end position="65"/>
    </location>
</feature>
<dbReference type="Proteomes" id="UP000501076">
    <property type="component" value="Plasmid pFDU301A"/>
</dbReference>
<geneLocation type="plasmid" evidence="3">
    <name>pfdu301a</name>
</geneLocation>
<dbReference type="EMBL" id="CP045273">
    <property type="protein sequence ID" value="QJX80909.1"/>
    <property type="molecule type" value="Genomic_DNA"/>
</dbReference>
<keyword evidence="1" id="KW-0812">Transmembrane</keyword>
<accession>A0A6M6E6Z1</accession>
<feature type="transmembrane region" description="Helical" evidence="1">
    <location>
        <begin position="71"/>
        <end position="89"/>
    </location>
</feature>
<dbReference type="AlphaFoldDB" id="A0A6M6E6Z1"/>
<reference evidence="2 3" key="1">
    <citation type="submission" date="2019-10" db="EMBL/GenBank/DDBJ databases">
        <title>Complete genome sequences for adaption low water activity.</title>
        <authorList>
            <person name="Zhao L."/>
            <person name="Zhong J."/>
        </authorList>
    </citation>
    <scope>NUCLEOTIDE SEQUENCE [LARGE SCALE GENOMIC DNA]</scope>
    <source>
        <strain evidence="2 3">FDU301</strain>
        <plasmid evidence="3">pfdu301a</plasmid>
    </source>
</reference>
<dbReference type="RefSeq" id="WP_171778909.1">
    <property type="nucleotide sequence ID" value="NZ_CP045273.1"/>
</dbReference>
<organism evidence="2 3">
    <name type="scientific">Priestia megaterium</name>
    <name type="common">Bacillus megaterium</name>
    <dbReference type="NCBI Taxonomy" id="1404"/>
    <lineage>
        <taxon>Bacteria</taxon>
        <taxon>Bacillati</taxon>
        <taxon>Bacillota</taxon>
        <taxon>Bacilli</taxon>
        <taxon>Bacillales</taxon>
        <taxon>Bacillaceae</taxon>
        <taxon>Priestia</taxon>
    </lineage>
</organism>
<evidence type="ECO:0000313" key="2">
    <source>
        <dbReference type="EMBL" id="QJX80909.1"/>
    </source>
</evidence>
<evidence type="ECO:0000256" key="1">
    <source>
        <dbReference type="SAM" id="Phobius"/>
    </source>
</evidence>
<keyword evidence="1" id="KW-0472">Membrane</keyword>